<gene>
    <name evidence="4" type="ORF">J2S23_000418</name>
</gene>
<dbReference type="InterPro" id="IPR052955">
    <property type="entry name" value="UPF0703_membrane_permease"/>
</dbReference>
<dbReference type="PANTHER" id="PTHR40047:SF1">
    <property type="entry name" value="UPF0703 PROTEIN YCGQ"/>
    <property type="match status" value="1"/>
</dbReference>
<feature type="domain" description="DUF1980" evidence="2">
    <location>
        <begin position="2"/>
        <end position="101"/>
    </location>
</feature>
<proteinExistence type="predicted"/>
<keyword evidence="1" id="KW-1133">Transmembrane helix</keyword>
<feature type="transmembrane region" description="Helical" evidence="1">
    <location>
        <begin position="33"/>
        <end position="53"/>
    </location>
</feature>
<keyword evidence="1" id="KW-0472">Membrane</keyword>
<evidence type="ECO:0000256" key="1">
    <source>
        <dbReference type="SAM" id="Phobius"/>
    </source>
</evidence>
<evidence type="ECO:0000313" key="5">
    <source>
        <dbReference type="Proteomes" id="UP001223079"/>
    </source>
</evidence>
<dbReference type="Pfam" id="PF09323">
    <property type="entry name" value="DUF1980"/>
    <property type="match status" value="1"/>
</dbReference>
<dbReference type="EMBL" id="JAUSTM010000003">
    <property type="protein sequence ID" value="MDQ0221882.1"/>
    <property type="molecule type" value="Genomic_DNA"/>
</dbReference>
<protein>
    <submittedName>
        <fullName evidence="4">Membrane protein</fullName>
    </submittedName>
</protein>
<evidence type="ECO:0000259" key="2">
    <source>
        <dbReference type="Pfam" id="PF09323"/>
    </source>
</evidence>
<dbReference type="Proteomes" id="UP001223079">
    <property type="component" value="Unassembled WGS sequence"/>
</dbReference>
<name>A0ABT9YPR2_9STRE</name>
<comment type="caution">
    <text evidence="4">The sequence shown here is derived from an EMBL/GenBank/DDBJ whole genome shotgun (WGS) entry which is preliminary data.</text>
</comment>
<keyword evidence="1" id="KW-0812">Transmembrane</keyword>
<dbReference type="InterPro" id="IPR048493">
    <property type="entry name" value="DUF1980_N"/>
</dbReference>
<dbReference type="NCBIfam" id="TIGR03943">
    <property type="entry name" value="TIGR03943 family putative permease subunit"/>
    <property type="match status" value="1"/>
</dbReference>
<feature type="transmembrane region" description="Helical" evidence="1">
    <location>
        <begin position="73"/>
        <end position="91"/>
    </location>
</feature>
<dbReference type="InterPro" id="IPR015402">
    <property type="entry name" value="DUF1980"/>
</dbReference>
<accession>A0ABT9YPR2</accession>
<sequence length="271" mass="31097">MIRFLILLGYFELTLYLYLSGKLDQYINMRYSYLAYISMVIALILAIVQLIIWMKKMTPHTHLTKWTDKVESYGLLLIPLIVGLFFPTVSLDATTVSAKGYTFPLSADNDLETQDQEGTSTQYLRPDTSSFFTKSAYSEEMQKSMDIYASQDHIEVTKENYMEVMEIIYDYPNRFVGKTITFTGFVYQDPDNPGDMFLFRFGVIHCIADSGVFGLLVTDSPTEFENDTWVSATGTIEITYHQSLNQSIPSVELESITPVEKPDNPYVYRVF</sequence>
<evidence type="ECO:0000259" key="3">
    <source>
        <dbReference type="Pfam" id="PF21537"/>
    </source>
</evidence>
<organism evidence="4 5">
    <name type="scientific">Streptococcus moroccensis</name>
    <dbReference type="NCBI Taxonomy" id="1451356"/>
    <lineage>
        <taxon>Bacteria</taxon>
        <taxon>Bacillati</taxon>
        <taxon>Bacillota</taxon>
        <taxon>Bacilli</taxon>
        <taxon>Lactobacillales</taxon>
        <taxon>Streptococcaceae</taxon>
        <taxon>Streptococcus</taxon>
    </lineage>
</organism>
<feature type="domain" description="DUF1980" evidence="3">
    <location>
        <begin position="132"/>
        <end position="269"/>
    </location>
</feature>
<keyword evidence="5" id="KW-1185">Reference proteome</keyword>
<reference evidence="4 5" key="1">
    <citation type="submission" date="2023-07" db="EMBL/GenBank/DDBJ databases">
        <title>Genomic Encyclopedia of Type Strains, Phase IV (KMG-IV): sequencing the most valuable type-strain genomes for metagenomic binning, comparative biology and taxonomic classification.</title>
        <authorList>
            <person name="Goeker M."/>
        </authorList>
    </citation>
    <scope>NUCLEOTIDE SEQUENCE [LARGE SCALE GENOMIC DNA]</scope>
    <source>
        <strain evidence="4 5">DSM 105143</strain>
    </source>
</reference>
<dbReference type="InterPro" id="IPR048447">
    <property type="entry name" value="DUF1980_C"/>
</dbReference>
<feature type="transmembrane region" description="Helical" evidence="1">
    <location>
        <begin position="5"/>
        <end position="21"/>
    </location>
</feature>
<evidence type="ECO:0000313" key="4">
    <source>
        <dbReference type="EMBL" id="MDQ0221882.1"/>
    </source>
</evidence>
<dbReference type="RefSeq" id="WP_307121112.1">
    <property type="nucleotide sequence ID" value="NZ_JAUSTM010000003.1"/>
</dbReference>
<dbReference type="PANTHER" id="PTHR40047">
    <property type="entry name" value="UPF0703 PROTEIN YCGQ"/>
    <property type="match status" value="1"/>
</dbReference>
<dbReference type="Pfam" id="PF21537">
    <property type="entry name" value="DUF1980_C"/>
    <property type="match status" value="1"/>
</dbReference>